<organism evidence="1 2">
    <name type="scientific">Stieleria marina</name>
    <dbReference type="NCBI Taxonomy" id="1930275"/>
    <lineage>
        <taxon>Bacteria</taxon>
        <taxon>Pseudomonadati</taxon>
        <taxon>Planctomycetota</taxon>
        <taxon>Planctomycetia</taxon>
        <taxon>Pirellulales</taxon>
        <taxon>Pirellulaceae</taxon>
        <taxon>Stieleria</taxon>
    </lineage>
</organism>
<dbReference type="Proteomes" id="UP000319817">
    <property type="component" value="Chromosome"/>
</dbReference>
<keyword evidence="2" id="KW-1185">Reference proteome</keyword>
<dbReference type="AlphaFoldDB" id="A0A517NV25"/>
<name>A0A517NV25_9BACT</name>
<evidence type="ECO:0000313" key="2">
    <source>
        <dbReference type="Proteomes" id="UP000319817"/>
    </source>
</evidence>
<reference evidence="1 2" key="1">
    <citation type="submission" date="2019-02" db="EMBL/GenBank/DDBJ databases">
        <title>Deep-cultivation of Planctomycetes and their phenomic and genomic characterization uncovers novel biology.</title>
        <authorList>
            <person name="Wiegand S."/>
            <person name="Jogler M."/>
            <person name="Boedeker C."/>
            <person name="Pinto D."/>
            <person name="Vollmers J."/>
            <person name="Rivas-Marin E."/>
            <person name="Kohn T."/>
            <person name="Peeters S.H."/>
            <person name="Heuer A."/>
            <person name="Rast P."/>
            <person name="Oberbeckmann S."/>
            <person name="Bunk B."/>
            <person name="Jeske O."/>
            <person name="Meyerdierks A."/>
            <person name="Storesund J.E."/>
            <person name="Kallscheuer N."/>
            <person name="Luecker S."/>
            <person name="Lage O.M."/>
            <person name="Pohl T."/>
            <person name="Merkel B.J."/>
            <person name="Hornburger P."/>
            <person name="Mueller R.-W."/>
            <person name="Bruemmer F."/>
            <person name="Labrenz M."/>
            <person name="Spormann A.M."/>
            <person name="Op den Camp H."/>
            <person name="Overmann J."/>
            <person name="Amann R."/>
            <person name="Jetten M.S.M."/>
            <person name="Mascher T."/>
            <person name="Medema M.H."/>
            <person name="Devos D.P."/>
            <person name="Kaster A.-K."/>
            <person name="Ovreas L."/>
            <person name="Rohde M."/>
            <person name="Galperin M.Y."/>
            <person name="Jogler C."/>
        </authorList>
    </citation>
    <scope>NUCLEOTIDE SEQUENCE [LARGE SCALE GENOMIC DNA]</scope>
    <source>
        <strain evidence="1 2">K23_9</strain>
    </source>
</reference>
<dbReference type="EMBL" id="CP036526">
    <property type="protein sequence ID" value="QDT10974.1"/>
    <property type="molecule type" value="Genomic_DNA"/>
</dbReference>
<protein>
    <submittedName>
        <fullName evidence="1">Uncharacterized protein</fullName>
    </submittedName>
</protein>
<evidence type="ECO:0000313" key="1">
    <source>
        <dbReference type="EMBL" id="QDT10974.1"/>
    </source>
</evidence>
<sequence length="116" mass="12762">MTLENKAVISTAVVVDVDASETGNSSRMDSIARRLRDAVESAFSRDASVDPTECLAWDWLNDSDTNFGRCADCNRLVSNYEQPHQIRTLIDARIVDGTLLCDECAYSRREGASADA</sequence>
<gene>
    <name evidence="1" type="ORF">K239x_29670</name>
</gene>
<proteinExistence type="predicted"/>
<accession>A0A517NV25</accession>